<sequence>VILWHVAKSVQNQANPEIMSAIPSEELELNGKLTPKKQL</sequence>
<evidence type="ECO:0000313" key="1">
    <source>
        <dbReference type="EMBL" id="SVE19803.1"/>
    </source>
</evidence>
<proteinExistence type="predicted"/>
<feature type="non-terminal residue" evidence="1">
    <location>
        <position position="1"/>
    </location>
</feature>
<organism evidence="1">
    <name type="scientific">marine metagenome</name>
    <dbReference type="NCBI Taxonomy" id="408172"/>
    <lineage>
        <taxon>unclassified sequences</taxon>
        <taxon>metagenomes</taxon>
        <taxon>ecological metagenomes</taxon>
    </lineage>
</organism>
<name>A0A383BJ25_9ZZZZ</name>
<dbReference type="EMBL" id="UINC01200769">
    <property type="protein sequence ID" value="SVE19803.1"/>
    <property type="molecule type" value="Genomic_DNA"/>
</dbReference>
<gene>
    <name evidence="1" type="ORF">METZ01_LOCUS472657</name>
</gene>
<dbReference type="AlphaFoldDB" id="A0A383BJ25"/>
<accession>A0A383BJ25</accession>
<protein>
    <submittedName>
        <fullName evidence="1">Uncharacterized protein</fullName>
    </submittedName>
</protein>
<reference evidence="1" key="1">
    <citation type="submission" date="2018-05" db="EMBL/GenBank/DDBJ databases">
        <authorList>
            <person name="Lanie J.A."/>
            <person name="Ng W.-L."/>
            <person name="Kazmierczak K.M."/>
            <person name="Andrzejewski T.M."/>
            <person name="Davidsen T.M."/>
            <person name="Wayne K.J."/>
            <person name="Tettelin H."/>
            <person name="Glass J.I."/>
            <person name="Rusch D."/>
            <person name="Podicherti R."/>
            <person name="Tsui H.-C.T."/>
            <person name="Winkler M.E."/>
        </authorList>
    </citation>
    <scope>NUCLEOTIDE SEQUENCE</scope>
</reference>